<dbReference type="PANTHER" id="PTHR48098:SF3">
    <property type="entry name" value="IRON(III) ENTEROBACTIN ESTERASE"/>
    <property type="match status" value="1"/>
</dbReference>
<keyword evidence="2" id="KW-1185">Reference proteome</keyword>
<reference evidence="1 2" key="1">
    <citation type="submission" date="2022-02" db="EMBL/GenBank/DDBJ databases">
        <title>Paenibacillus sp. MBLB1776 Whole Genome Shotgun Sequencing.</title>
        <authorList>
            <person name="Hwang C.Y."/>
            <person name="Cho E.-S."/>
            <person name="Seo M.-J."/>
        </authorList>
    </citation>
    <scope>NUCLEOTIDE SEQUENCE [LARGE SCALE GENOMIC DNA]</scope>
    <source>
        <strain evidence="1 2">MBLB1776</strain>
    </source>
</reference>
<gene>
    <name evidence="1" type="ORF">MJA45_17145</name>
</gene>
<dbReference type="AlphaFoldDB" id="A0AA96LA46"/>
<dbReference type="GO" id="GO:0016787">
    <property type="term" value="F:hydrolase activity"/>
    <property type="evidence" value="ECO:0007669"/>
    <property type="project" value="UniProtKB-KW"/>
</dbReference>
<accession>A0AA96LA46</accession>
<dbReference type="EMBL" id="CP130318">
    <property type="protein sequence ID" value="WNQ09353.1"/>
    <property type="molecule type" value="Genomic_DNA"/>
</dbReference>
<proteinExistence type="predicted"/>
<dbReference type="RefSeq" id="WP_315603125.1">
    <property type="nucleotide sequence ID" value="NZ_CP130318.1"/>
</dbReference>
<dbReference type="InterPro" id="IPR029058">
    <property type="entry name" value="AB_hydrolase_fold"/>
</dbReference>
<dbReference type="InterPro" id="IPR000801">
    <property type="entry name" value="Esterase-like"/>
</dbReference>
<dbReference type="InterPro" id="IPR050583">
    <property type="entry name" value="Mycobacterial_A85_antigen"/>
</dbReference>
<dbReference type="PANTHER" id="PTHR48098">
    <property type="entry name" value="ENTEROCHELIN ESTERASE-RELATED"/>
    <property type="match status" value="1"/>
</dbReference>
<evidence type="ECO:0000313" key="1">
    <source>
        <dbReference type="EMBL" id="WNQ09353.1"/>
    </source>
</evidence>
<organism evidence="1 2">
    <name type="scientific">Paenibacillus aurantius</name>
    <dbReference type="NCBI Taxonomy" id="2918900"/>
    <lineage>
        <taxon>Bacteria</taxon>
        <taxon>Bacillati</taxon>
        <taxon>Bacillota</taxon>
        <taxon>Bacilli</taxon>
        <taxon>Bacillales</taxon>
        <taxon>Paenibacillaceae</taxon>
        <taxon>Paenibacillus</taxon>
    </lineage>
</organism>
<dbReference type="Gene3D" id="3.40.50.1820">
    <property type="entry name" value="alpha/beta hydrolase"/>
    <property type="match status" value="1"/>
</dbReference>
<dbReference type="Pfam" id="PF00756">
    <property type="entry name" value="Esterase"/>
    <property type="match status" value="1"/>
</dbReference>
<dbReference type="SUPFAM" id="SSF53474">
    <property type="entry name" value="alpha/beta-Hydrolases"/>
    <property type="match status" value="1"/>
</dbReference>
<protein>
    <submittedName>
        <fullName evidence="1">Alpha/beta hydrolase-fold protein</fullName>
    </submittedName>
</protein>
<dbReference type="KEGG" id="paun:MJA45_17145"/>
<name>A0AA96LA46_9BACL</name>
<sequence>MNQPSIYQRTIIRHQIQSTALSAERKLWVYLPPGYNELLSYPVVYCQDGLEFLNFGRIATHTNKLILEEDMEPPIIVGLEVDLKRRSAEYSPDGERYDLYRRFVTEEALPWVESQFPVRRTPEERILAGDSLGGTVSLHLALDYPELFRKVLSLSGAYRYSTLDRLEAEEDLSRLDLHMIVGLQETAVSTQWGDIDFITLNRKAKSLLEAKGATLHYKEADGKHVWGFWQNHLPDALRYFLG</sequence>
<evidence type="ECO:0000313" key="2">
    <source>
        <dbReference type="Proteomes" id="UP001305702"/>
    </source>
</evidence>
<dbReference type="Proteomes" id="UP001305702">
    <property type="component" value="Chromosome"/>
</dbReference>
<keyword evidence="1" id="KW-0378">Hydrolase</keyword>